<dbReference type="Proteomes" id="UP000789920">
    <property type="component" value="Unassembled WGS sequence"/>
</dbReference>
<protein>
    <submittedName>
        <fullName evidence="1">9102_t:CDS:1</fullName>
    </submittedName>
</protein>
<reference evidence="1" key="1">
    <citation type="submission" date="2021-06" db="EMBL/GenBank/DDBJ databases">
        <authorList>
            <person name="Kallberg Y."/>
            <person name="Tangrot J."/>
            <person name="Rosling A."/>
        </authorList>
    </citation>
    <scope>NUCLEOTIDE SEQUENCE</scope>
    <source>
        <strain evidence="1">MA461A</strain>
    </source>
</reference>
<evidence type="ECO:0000313" key="1">
    <source>
        <dbReference type="EMBL" id="CAG8528822.1"/>
    </source>
</evidence>
<comment type="caution">
    <text evidence="1">The sequence shown here is derived from an EMBL/GenBank/DDBJ whole genome shotgun (WGS) entry which is preliminary data.</text>
</comment>
<dbReference type="EMBL" id="CAJVQC010003564">
    <property type="protein sequence ID" value="CAG8528822.1"/>
    <property type="molecule type" value="Genomic_DNA"/>
</dbReference>
<name>A0ACA9LG40_9GLOM</name>
<feature type="non-terminal residue" evidence="1">
    <location>
        <position position="1"/>
    </location>
</feature>
<gene>
    <name evidence="1" type="ORF">RPERSI_LOCUS3043</name>
</gene>
<sequence length="91" mass="10949">TNVLCNQTPLRTPRARDTKTHWQRVHSKKLQYHLEIFQNRQLQELASSDNDPKSDTNNDNFNSKTRIIQYRLWKKIELDLIKIIKIISEFN</sequence>
<organism evidence="1 2">
    <name type="scientific">Racocetra persica</name>
    <dbReference type="NCBI Taxonomy" id="160502"/>
    <lineage>
        <taxon>Eukaryota</taxon>
        <taxon>Fungi</taxon>
        <taxon>Fungi incertae sedis</taxon>
        <taxon>Mucoromycota</taxon>
        <taxon>Glomeromycotina</taxon>
        <taxon>Glomeromycetes</taxon>
        <taxon>Diversisporales</taxon>
        <taxon>Gigasporaceae</taxon>
        <taxon>Racocetra</taxon>
    </lineage>
</organism>
<evidence type="ECO:0000313" key="2">
    <source>
        <dbReference type="Proteomes" id="UP000789920"/>
    </source>
</evidence>
<accession>A0ACA9LG40</accession>
<keyword evidence="2" id="KW-1185">Reference proteome</keyword>
<proteinExistence type="predicted"/>